<evidence type="ECO:0000256" key="10">
    <source>
        <dbReference type="ARBA" id="ARBA00023237"/>
    </source>
</evidence>
<keyword evidence="10 11" id="KW-0998">Cell outer membrane</keyword>
<feature type="domain" description="TonB-dependent receptor plug" evidence="15">
    <location>
        <begin position="51"/>
        <end position="159"/>
    </location>
</feature>
<evidence type="ECO:0000256" key="5">
    <source>
        <dbReference type="ARBA" id="ARBA00022692"/>
    </source>
</evidence>
<organism evidence="16 17">
    <name type="scientific">Novosphingobium organovorum</name>
    <dbReference type="NCBI Taxonomy" id="2930092"/>
    <lineage>
        <taxon>Bacteria</taxon>
        <taxon>Pseudomonadati</taxon>
        <taxon>Pseudomonadota</taxon>
        <taxon>Alphaproteobacteria</taxon>
        <taxon>Sphingomonadales</taxon>
        <taxon>Sphingomonadaceae</taxon>
        <taxon>Novosphingobium</taxon>
    </lineage>
</organism>
<keyword evidence="9 11" id="KW-0472">Membrane</keyword>
<evidence type="ECO:0000313" key="16">
    <source>
        <dbReference type="EMBL" id="MCJ2183978.1"/>
    </source>
</evidence>
<reference evidence="16" key="1">
    <citation type="submission" date="2022-03" db="EMBL/GenBank/DDBJ databases">
        <title>Identification of a novel bacterium isolated from mangrove sediments.</title>
        <authorList>
            <person name="Pan X."/>
        </authorList>
    </citation>
    <scope>NUCLEOTIDE SEQUENCE</scope>
    <source>
        <strain evidence="16">B1949</strain>
    </source>
</reference>
<dbReference type="RefSeq" id="WP_244022345.1">
    <property type="nucleotide sequence ID" value="NZ_JALHLF010000070.1"/>
</dbReference>
<evidence type="ECO:0000256" key="7">
    <source>
        <dbReference type="ARBA" id="ARBA00023065"/>
    </source>
</evidence>
<dbReference type="PROSITE" id="PS51257">
    <property type="entry name" value="PROKAR_LIPOPROTEIN"/>
    <property type="match status" value="1"/>
</dbReference>
<evidence type="ECO:0000256" key="1">
    <source>
        <dbReference type="ARBA" id="ARBA00004571"/>
    </source>
</evidence>
<dbReference type="CDD" id="cd01347">
    <property type="entry name" value="ligand_gated_channel"/>
    <property type="match status" value="1"/>
</dbReference>
<keyword evidence="7" id="KW-0406">Ion transport</keyword>
<keyword evidence="2 11" id="KW-0813">Transport</keyword>
<dbReference type="InterPro" id="IPR000531">
    <property type="entry name" value="Beta-barrel_TonB"/>
</dbReference>
<gene>
    <name evidence="16" type="ORF">MTR62_14925</name>
</gene>
<protein>
    <submittedName>
        <fullName evidence="16">TonB-dependent receptor</fullName>
    </submittedName>
</protein>
<feature type="chain" id="PRO_5046466786" evidence="13">
    <location>
        <begin position="23"/>
        <end position="751"/>
    </location>
</feature>
<comment type="similarity">
    <text evidence="11 12">Belongs to the TonB-dependent receptor family.</text>
</comment>
<evidence type="ECO:0000256" key="6">
    <source>
        <dbReference type="ARBA" id="ARBA00023004"/>
    </source>
</evidence>
<evidence type="ECO:0000259" key="15">
    <source>
        <dbReference type="Pfam" id="PF07715"/>
    </source>
</evidence>
<evidence type="ECO:0000256" key="2">
    <source>
        <dbReference type="ARBA" id="ARBA00022448"/>
    </source>
</evidence>
<keyword evidence="8 12" id="KW-0798">TonB box</keyword>
<keyword evidence="6" id="KW-0408">Iron</keyword>
<dbReference type="PANTHER" id="PTHR32552">
    <property type="entry name" value="FERRICHROME IRON RECEPTOR-RELATED"/>
    <property type="match status" value="1"/>
</dbReference>
<proteinExistence type="inferred from homology"/>
<dbReference type="InterPro" id="IPR012910">
    <property type="entry name" value="Plug_dom"/>
</dbReference>
<evidence type="ECO:0000313" key="17">
    <source>
        <dbReference type="Proteomes" id="UP001162881"/>
    </source>
</evidence>
<accession>A0ABT0BGJ9</accession>
<feature type="domain" description="TonB-dependent receptor-like beta-barrel" evidence="14">
    <location>
        <begin position="286"/>
        <end position="715"/>
    </location>
</feature>
<evidence type="ECO:0000256" key="9">
    <source>
        <dbReference type="ARBA" id="ARBA00023136"/>
    </source>
</evidence>
<name>A0ABT0BGJ9_9SPHN</name>
<dbReference type="EMBL" id="JALHLF010000070">
    <property type="protein sequence ID" value="MCJ2183978.1"/>
    <property type="molecule type" value="Genomic_DNA"/>
</dbReference>
<evidence type="ECO:0000256" key="13">
    <source>
        <dbReference type="SAM" id="SignalP"/>
    </source>
</evidence>
<keyword evidence="16" id="KW-0675">Receptor</keyword>
<evidence type="ECO:0000259" key="14">
    <source>
        <dbReference type="Pfam" id="PF00593"/>
    </source>
</evidence>
<dbReference type="Gene3D" id="2.40.170.20">
    <property type="entry name" value="TonB-dependent receptor, beta-barrel domain"/>
    <property type="match status" value="1"/>
</dbReference>
<dbReference type="PROSITE" id="PS52016">
    <property type="entry name" value="TONB_DEPENDENT_REC_3"/>
    <property type="match status" value="1"/>
</dbReference>
<keyword evidence="5 11" id="KW-0812">Transmembrane</keyword>
<keyword evidence="4" id="KW-0410">Iron transport</keyword>
<keyword evidence="17" id="KW-1185">Reference proteome</keyword>
<comment type="subcellular location">
    <subcellularLocation>
        <location evidence="1 11">Cell outer membrane</location>
        <topology evidence="1 11">Multi-pass membrane protein</topology>
    </subcellularLocation>
</comment>
<keyword evidence="13" id="KW-0732">Signal</keyword>
<sequence length="751" mass="82055">MRFFVGMGLSACALAAACPALAQDGTTGQSPAGTETSNDIVVTAQKREERLQDVPIAITALTAGAIQDKRILDLNDLSNQVPGLQIKSDDNAANPRIFIRGVGVNDFNPTTASAIGIYTDGIYVASPLAQRLAFFDLQQVEVLRGPQGTLYGRNTTGGAINVTSRMPGNAYEGDLSVEYGRFNSVNVQGGVSVPIVRDILAVRLAGLYQRDDGYTLNRLTGNRGNNTNRWAGRAVVAFTPSSTVTDHLVFTMGRSRGGSIWAYNRTIMPTTTAATGSDGYCTPAYYTSGQCTNILGYANTSKNLYAGDYRFEGKDKVNVATISNDLTIDLGAVSLVAVTGYQHAWRDDDEDTDASPTNVIDGRYRSRQNTFSQELRLQSRGHTRLRWVAGAYYAYDYIENNSYYDVLTDYVSPTSDNPTGVDLTNGIGTFDWPLTQRTKSYALFGQVDYDLTSQLTATVGLRYSGDDKSFHYTSEAYFGEVPIFVYDAAHNFSSVSGKVGLQYRFTPDFNIYASYNRGTKSGGFFSGQTSDITALEPYKDETVNAYEIGAKTRPLGDLLQANASVFYYDYRNLQVYTTQVTGLITRQLFTNASAARVKGAELELASQPAPDLNLTLNLSYLDATYRDFVSDGADYSGNRLPSAPRFSLQGGADWKHDLGFATLLASGNVTYRSKVYFDTSNSERLTDKARAFVDARTGLRFGPNGYELGLWVKNLFNETNISDITPVESLGFDAVSVGPPRTYGLYAKARF</sequence>
<evidence type="ECO:0000256" key="11">
    <source>
        <dbReference type="PROSITE-ProRule" id="PRU01360"/>
    </source>
</evidence>
<dbReference type="InterPro" id="IPR036942">
    <property type="entry name" value="Beta-barrel_TonB_sf"/>
</dbReference>
<keyword evidence="3 11" id="KW-1134">Transmembrane beta strand</keyword>
<evidence type="ECO:0000256" key="3">
    <source>
        <dbReference type="ARBA" id="ARBA00022452"/>
    </source>
</evidence>
<comment type="caution">
    <text evidence="16">The sequence shown here is derived from an EMBL/GenBank/DDBJ whole genome shotgun (WGS) entry which is preliminary data.</text>
</comment>
<dbReference type="Pfam" id="PF00593">
    <property type="entry name" value="TonB_dep_Rec_b-barrel"/>
    <property type="match status" value="1"/>
</dbReference>
<dbReference type="InterPro" id="IPR039426">
    <property type="entry name" value="TonB-dep_rcpt-like"/>
</dbReference>
<evidence type="ECO:0000256" key="12">
    <source>
        <dbReference type="RuleBase" id="RU003357"/>
    </source>
</evidence>
<dbReference type="SUPFAM" id="SSF56935">
    <property type="entry name" value="Porins"/>
    <property type="match status" value="1"/>
</dbReference>
<evidence type="ECO:0000256" key="8">
    <source>
        <dbReference type="ARBA" id="ARBA00023077"/>
    </source>
</evidence>
<dbReference type="Pfam" id="PF07715">
    <property type="entry name" value="Plug"/>
    <property type="match status" value="1"/>
</dbReference>
<dbReference type="Proteomes" id="UP001162881">
    <property type="component" value="Unassembled WGS sequence"/>
</dbReference>
<dbReference type="PANTHER" id="PTHR32552:SF81">
    <property type="entry name" value="TONB-DEPENDENT OUTER MEMBRANE RECEPTOR"/>
    <property type="match status" value="1"/>
</dbReference>
<feature type="signal peptide" evidence="13">
    <location>
        <begin position="1"/>
        <end position="22"/>
    </location>
</feature>
<evidence type="ECO:0000256" key="4">
    <source>
        <dbReference type="ARBA" id="ARBA00022496"/>
    </source>
</evidence>